<feature type="region of interest" description="Disordered" evidence="1">
    <location>
        <begin position="1"/>
        <end position="24"/>
    </location>
</feature>
<evidence type="ECO:0000313" key="4">
    <source>
        <dbReference type="Proteomes" id="UP000092730"/>
    </source>
</evidence>
<dbReference type="EMBL" id="CP144541">
    <property type="protein sequence ID" value="WVW81083.1"/>
    <property type="molecule type" value="Genomic_DNA"/>
</dbReference>
<name>A0A1B9GGR1_9TREE</name>
<dbReference type="Proteomes" id="UP000092730">
    <property type="component" value="Chromosome 1"/>
</dbReference>
<dbReference type="AlphaFoldDB" id="A0A1B9GGR1"/>
<keyword evidence="4" id="KW-1185">Reference proteome</keyword>
<dbReference type="RefSeq" id="XP_019051324.1">
    <property type="nucleotide sequence ID" value="XM_019188446.1"/>
</dbReference>
<reference evidence="3" key="2">
    <citation type="submission" date="2013-07" db="EMBL/GenBank/DDBJ databases">
        <authorList>
            <consortium name="The Broad Institute Genome Sequencing Platform"/>
            <person name="Cuomo C."/>
            <person name="Litvintseva A."/>
            <person name="Chen Y."/>
            <person name="Heitman J."/>
            <person name="Sun S."/>
            <person name="Springer D."/>
            <person name="Dromer F."/>
            <person name="Young S.K."/>
            <person name="Zeng Q."/>
            <person name="Gargeya S."/>
            <person name="Fitzgerald M."/>
            <person name="Abouelleil A."/>
            <person name="Alvarado L."/>
            <person name="Berlin A.M."/>
            <person name="Chapman S.B."/>
            <person name="Dewar J."/>
            <person name="Goldberg J."/>
            <person name="Griggs A."/>
            <person name="Gujja S."/>
            <person name="Hansen M."/>
            <person name="Howarth C."/>
            <person name="Imamovic A."/>
            <person name="Larimer J."/>
            <person name="McCowan C."/>
            <person name="Murphy C."/>
            <person name="Pearson M."/>
            <person name="Priest M."/>
            <person name="Roberts A."/>
            <person name="Saif S."/>
            <person name="Shea T."/>
            <person name="Sykes S."/>
            <person name="Wortman J."/>
            <person name="Nusbaum C."/>
            <person name="Birren B."/>
        </authorList>
    </citation>
    <scope>NUCLEOTIDE SEQUENCE</scope>
    <source>
        <strain evidence="3">CBS 10118</strain>
    </source>
</reference>
<evidence type="ECO:0000313" key="3">
    <source>
        <dbReference type="EMBL" id="WVW81083.1"/>
    </source>
</evidence>
<reference evidence="3" key="4">
    <citation type="submission" date="2024-02" db="EMBL/GenBank/DDBJ databases">
        <title>Comparative genomics of Cryptococcus and Kwoniella reveals pathogenesis evolution and contrasting modes of karyotype evolution via chromosome fusion or intercentromeric recombination.</title>
        <authorList>
            <person name="Coelho M.A."/>
            <person name="David-Palma M."/>
            <person name="Shea T."/>
            <person name="Bowers K."/>
            <person name="McGinley-Smith S."/>
            <person name="Mohammad A.W."/>
            <person name="Gnirke A."/>
            <person name="Yurkov A.M."/>
            <person name="Nowrousian M."/>
            <person name="Sun S."/>
            <person name="Cuomo C.A."/>
            <person name="Heitman J."/>
        </authorList>
    </citation>
    <scope>NUCLEOTIDE SEQUENCE</scope>
    <source>
        <strain evidence="3">CBS 10118</strain>
    </source>
</reference>
<evidence type="ECO:0000256" key="1">
    <source>
        <dbReference type="SAM" id="MobiDB-lite"/>
    </source>
</evidence>
<sequence>MTTIPSDSDTTRTADHNTGDVSTDETNIYSNEIKYAAHELRRKAIDLLIRSDVMGARKHCNAIGGLRIFKEDREDRTKHDYDQDVHDYHCVRNPQASASLTNSEWEAYKTDKLEDLKKKDTDTGQLVQTCSDALGCSNGIIPTALSYLASGLGYLTGHSNKAYNHKGSPAAFEDYIACKDSDQLRDWQSDAATWGGNILVSTLSPEVISKLGPRTFQAALHNGMGDDQKSKIDSPTHA</sequence>
<reference evidence="2" key="3">
    <citation type="submission" date="2014-01" db="EMBL/GenBank/DDBJ databases">
        <title>Evolution of pathogenesis and genome organization in the Tremellales.</title>
        <authorList>
            <person name="Cuomo C."/>
            <person name="Litvintseva A."/>
            <person name="Heitman J."/>
            <person name="Chen Y."/>
            <person name="Sun S."/>
            <person name="Springer D."/>
            <person name="Dromer F."/>
            <person name="Young S."/>
            <person name="Zeng Q."/>
            <person name="Chapman S."/>
            <person name="Gujja S."/>
            <person name="Saif S."/>
            <person name="Birren B."/>
        </authorList>
    </citation>
    <scope>NUCLEOTIDE SEQUENCE</scope>
    <source>
        <strain evidence="2">CBS 10118</strain>
    </source>
</reference>
<protein>
    <submittedName>
        <fullName evidence="2">Uncharacterized protein</fullName>
    </submittedName>
</protein>
<organism evidence="2">
    <name type="scientific">Kwoniella bestiolae CBS 10118</name>
    <dbReference type="NCBI Taxonomy" id="1296100"/>
    <lineage>
        <taxon>Eukaryota</taxon>
        <taxon>Fungi</taxon>
        <taxon>Dikarya</taxon>
        <taxon>Basidiomycota</taxon>
        <taxon>Agaricomycotina</taxon>
        <taxon>Tremellomycetes</taxon>
        <taxon>Tremellales</taxon>
        <taxon>Cryptococcaceae</taxon>
        <taxon>Kwoniella</taxon>
    </lineage>
</organism>
<dbReference type="EMBL" id="KI894018">
    <property type="protein sequence ID" value="OCF30254.1"/>
    <property type="molecule type" value="Genomic_DNA"/>
</dbReference>
<feature type="compositionally biased region" description="Basic and acidic residues" evidence="1">
    <location>
        <begin position="9"/>
        <end position="18"/>
    </location>
</feature>
<evidence type="ECO:0000313" key="2">
    <source>
        <dbReference type="EMBL" id="OCF30254.1"/>
    </source>
</evidence>
<dbReference type="GeneID" id="30206172"/>
<dbReference type="KEGG" id="kbi:30206172"/>
<dbReference type="VEuPathDB" id="FungiDB:I302_01773"/>
<accession>A0A1B9GGR1</accession>
<gene>
    <name evidence="2" type="ORF">I302_01773</name>
    <name evidence="3" type="ORF">I302_103074</name>
</gene>
<reference evidence="2" key="1">
    <citation type="submission" date="2013-07" db="EMBL/GenBank/DDBJ databases">
        <title>The Genome Sequence of Cryptococcus bestiolae CBS10118.</title>
        <authorList>
            <consortium name="The Broad Institute Genome Sequencing Platform"/>
            <person name="Cuomo C."/>
            <person name="Litvintseva A."/>
            <person name="Chen Y."/>
            <person name="Heitman J."/>
            <person name="Sun S."/>
            <person name="Springer D."/>
            <person name="Dromer F."/>
            <person name="Young S.K."/>
            <person name="Zeng Q."/>
            <person name="Gargeya S."/>
            <person name="Fitzgerald M."/>
            <person name="Abouelleil A."/>
            <person name="Alvarado L."/>
            <person name="Berlin A.M."/>
            <person name="Chapman S.B."/>
            <person name="Dewar J."/>
            <person name="Goldberg J."/>
            <person name="Griggs A."/>
            <person name="Gujja S."/>
            <person name="Hansen M."/>
            <person name="Howarth C."/>
            <person name="Imamovic A."/>
            <person name="Larimer J."/>
            <person name="McCowan C."/>
            <person name="Murphy C."/>
            <person name="Pearson M."/>
            <person name="Priest M."/>
            <person name="Roberts A."/>
            <person name="Saif S."/>
            <person name="Shea T."/>
            <person name="Sykes S."/>
            <person name="Wortman J."/>
            <person name="Nusbaum C."/>
            <person name="Birren B."/>
        </authorList>
    </citation>
    <scope>NUCLEOTIDE SEQUENCE [LARGE SCALE GENOMIC DNA]</scope>
    <source>
        <strain evidence="2">CBS 10118</strain>
    </source>
</reference>
<proteinExistence type="predicted"/>